<organism evidence="2 3">
    <name type="scientific">Taxus chinensis</name>
    <name type="common">Chinese yew</name>
    <name type="synonym">Taxus wallichiana var. chinensis</name>
    <dbReference type="NCBI Taxonomy" id="29808"/>
    <lineage>
        <taxon>Eukaryota</taxon>
        <taxon>Viridiplantae</taxon>
        <taxon>Streptophyta</taxon>
        <taxon>Embryophyta</taxon>
        <taxon>Tracheophyta</taxon>
        <taxon>Spermatophyta</taxon>
        <taxon>Pinopsida</taxon>
        <taxon>Pinidae</taxon>
        <taxon>Conifers II</taxon>
        <taxon>Cupressales</taxon>
        <taxon>Taxaceae</taxon>
        <taxon>Taxus</taxon>
    </lineage>
</organism>
<keyword evidence="3" id="KW-1185">Reference proteome</keyword>
<feature type="non-terminal residue" evidence="2">
    <location>
        <position position="107"/>
    </location>
</feature>
<proteinExistence type="predicted"/>
<dbReference type="Proteomes" id="UP000824469">
    <property type="component" value="Unassembled WGS sequence"/>
</dbReference>
<dbReference type="EMBL" id="JAHRHJ020000010">
    <property type="protein sequence ID" value="KAH9298390.1"/>
    <property type="molecule type" value="Genomic_DNA"/>
</dbReference>
<accession>A0AA38FDX0</accession>
<sequence>ELDEDVEQENMNLKMDSLVKQGNVLDGVVQEVEGSGSQNQKEDLNEEGLGFGDQQPRSEGLDLLLLVKSTQKDSFLKEEQALSQWDRIKEGLEEKRINTRSAQKQDK</sequence>
<dbReference type="AlphaFoldDB" id="A0AA38FDX0"/>
<gene>
    <name evidence="2" type="ORF">KI387_030072</name>
</gene>
<reference evidence="2 3" key="1">
    <citation type="journal article" date="2021" name="Nat. Plants">
        <title>The Taxus genome provides insights into paclitaxel biosynthesis.</title>
        <authorList>
            <person name="Xiong X."/>
            <person name="Gou J."/>
            <person name="Liao Q."/>
            <person name="Li Y."/>
            <person name="Zhou Q."/>
            <person name="Bi G."/>
            <person name="Li C."/>
            <person name="Du R."/>
            <person name="Wang X."/>
            <person name="Sun T."/>
            <person name="Guo L."/>
            <person name="Liang H."/>
            <person name="Lu P."/>
            <person name="Wu Y."/>
            <person name="Zhang Z."/>
            <person name="Ro D.K."/>
            <person name="Shang Y."/>
            <person name="Huang S."/>
            <person name="Yan J."/>
        </authorList>
    </citation>
    <scope>NUCLEOTIDE SEQUENCE [LARGE SCALE GENOMIC DNA]</scope>
    <source>
        <strain evidence="2">Ta-2019</strain>
    </source>
</reference>
<comment type="caution">
    <text evidence="2">The sequence shown here is derived from an EMBL/GenBank/DDBJ whole genome shotgun (WGS) entry which is preliminary data.</text>
</comment>
<evidence type="ECO:0000313" key="3">
    <source>
        <dbReference type="Proteomes" id="UP000824469"/>
    </source>
</evidence>
<evidence type="ECO:0000313" key="2">
    <source>
        <dbReference type="EMBL" id="KAH9298390.1"/>
    </source>
</evidence>
<name>A0AA38FDX0_TAXCH</name>
<feature type="non-terminal residue" evidence="2">
    <location>
        <position position="1"/>
    </location>
</feature>
<evidence type="ECO:0000256" key="1">
    <source>
        <dbReference type="SAM" id="MobiDB-lite"/>
    </source>
</evidence>
<feature type="region of interest" description="Disordered" evidence="1">
    <location>
        <begin position="31"/>
        <end position="55"/>
    </location>
</feature>
<protein>
    <submittedName>
        <fullName evidence="2">Uncharacterized protein</fullName>
    </submittedName>
</protein>